<evidence type="ECO:0000313" key="8">
    <source>
        <dbReference type="Proteomes" id="UP001228905"/>
    </source>
</evidence>
<keyword evidence="8" id="KW-1185">Reference proteome</keyword>
<dbReference type="InterPro" id="IPR015424">
    <property type="entry name" value="PyrdxlP-dep_Trfase"/>
</dbReference>
<reference evidence="7 8" key="1">
    <citation type="submission" date="2023-07" db="EMBL/GenBank/DDBJ databases">
        <title>Genomic Encyclopedia of Type Strains, Phase IV (KMG-IV): sequencing the most valuable type-strain genomes for metagenomic binning, comparative biology and taxonomic classification.</title>
        <authorList>
            <person name="Goeker M."/>
        </authorList>
    </citation>
    <scope>NUCLEOTIDE SEQUENCE [LARGE SCALE GENOMIC DNA]</scope>
    <source>
        <strain evidence="7 8">DSM 18695</strain>
    </source>
</reference>
<evidence type="ECO:0000256" key="3">
    <source>
        <dbReference type="ARBA" id="ARBA00022898"/>
    </source>
</evidence>
<comment type="cofactor">
    <cofactor evidence="1 6">
        <name>pyridoxal 5'-phosphate</name>
        <dbReference type="ChEBI" id="CHEBI:597326"/>
    </cofactor>
</comment>
<proteinExistence type="inferred from homology"/>
<evidence type="ECO:0000256" key="4">
    <source>
        <dbReference type="ARBA" id="ARBA00023239"/>
    </source>
</evidence>
<organism evidence="7 8">
    <name type="scientific">Caulobacter ginsengisoli</name>
    <dbReference type="NCBI Taxonomy" id="400775"/>
    <lineage>
        <taxon>Bacteria</taxon>
        <taxon>Pseudomonadati</taxon>
        <taxon>Pseudomonadota</taxon>
        <taxon>Alphaproteobacteria</taxon>
        <taxon>Caulobacterales</taxon>
        <taxon>Caulobacteraceae</taxon>
        <taxon>Caulobacter</taxon>
    </lineage>
</organism>
<accession>A0ABU0IW47</accession>
<dbReference type="InterPro" id="IPR015421">
    <property type="entry name" value="PyrdxlP-dep_Trfase_major"/>
</dbReference>
<dbReference type="PANTHER" id="PTHR43500:SF1">
    <property type="entry name" value="CYSTATHIONINE BETA-LYASE-RELATED"/>
    <property type="match status" value="1"/>
</dbReference>
<evidence type="ECO:0000256" key="1">
    <source>
        <dbReference type="ARBA" id="ARBA00001933"/>
    </source>
</evidence>
<dbReference type="InterPro" id="IPR006233">
    <property type="entry name" value="Cys_b_lyase_bac"/>
</dbReference>
<evidence type="ECO:0000313" key="7">
    <source>
        <dbReference type="EMBL" id="MDQ0466234.1"/>
    </source>
</evidence>
<sequence length="383" mass="41412">MKRETKLAMYGRLSGTPSGVAPPIVRSSTVIFPTLSALAAAKKEHETEEGSFLYGRFGTPTSDALRMALADLFGAKTAVLFPSGVAALASILTSALSAGDHLLIADNVFHRTREIADELLASKGVIVEYFSSKISNIRNLIQDKTKVIFAESPGSVTMELMDVPDLALAARQFGITLITDDTYSSGYLNSPIELGSHISIVSATKYLCGHGDVMMGVVTSSANASLNVKRASRLYGQVVSPDDAYLVLRGMRTLGVRLKRQGESSVALAHWLRRLDGVEAVLHPALKDHPGHDWWRRDFSGVNGLVTVIFKESLTPKIPNFIDRLKIFGIGASWGGFESLVLPCDLSGQRSVDAIPDGTVVRFHAGLESISDLIDDLEQAWRD</sequence>
<dbReference type="RefSeq" id="WP_307352180.1">
    <property type="nucleotide sequence ID" value="NZ_JAUSVS010000010.1"/>
</dbReference>
<dbReference type="InterPro" id="IPR000277">
    <property type="entry name" value="Cys/Met-Metab_PyrdxlP-dep_enz"/>
</dbReference>
<dbReference type="PANTHER" id="PTHR43500">
    <property type="entry name" value="CYSTATHIONINE BETA-LYASE-RELATED"/>
    <property type="match status" value="1"/>
</dbReference>
<dbReference type="SUPFAM" id="SSF53383">
    <property type="entry name" value="PLP-dependent transferases"/>
    <property type="match status" value="1"/>
</dbReference>
<comment type="similarity">
    <text evidence="2 6">Belongs to the trans-sulfuration enzymes family.</text>
</comment>
<dbReference type="Proteomes" id="UP001228905">
    <property type="component" value="Unassembled WGS sequence"/>
</dbReference>
<dbReference type="EMBL" id="JAUSVS010000010">
    <property type="protein sequence ID" value="MDQ0466234.1"/>
    <property type="molecule type" value="Genomic_DNA"/>
</dbReference>
<comment type="caution">
    <text evidence="7">The sequence shown here is derived from an EMBL/GenBank/DDBJ whole genome shotgun (WGS) entry which is preliminary data.</text>
</comment>
<comment type="catalytic activity">
    <reaction evidence="5">
        <text>L,L-cystathionine + H2O = L-homocysteine + pyruvate + NH4(+)</text>
        <dbReference type="Rhea" id="RHEA:13965"/>
        <dbReference type="ChEBI" id="CHEBI:15361"/>
        <dbReference type="ChEBI" id="CHEBI:15377"/>
        <dbReference type="ChEBI" id="CHEBI:28938"/>
        <dbReference type="ChEBI" id="CHEBI:58161"/>
        <dbReference type="ChEBI" id="CHEBI:58199"/>
    </reaction>
</comment>
<protein>
    <submittedName>
        <fullName evidence="7">Cystathionine beta-lyase</fullName>
        <ecNumber evidence="7">4.4.1.13</ecNumber>
    </submittedName>
</protein>
<dbReference type="InterPro" id="IPR015422">
    <property type="entry name" value="PyrdxlP-dep_Trfase_small"/>
</dbReference>
<name>A0ABU0IW47_9CAUL</name>
<dbReference type="Gene3D" id="3.90.1150.10">
    <property type="entry name" value="Aspartate Aminotransferase, domain 1"/>
    <property type="match status" value="1"/>
</dbReference>
<evidence type="ECO:0000256" key="5">
    <source>
        <dbReference type="ARBA" id="ARBA00047517"/>
    </source>
</evidence>
<evidence type="ECO:0000256" key="6">
    <source>
        <dbReference type="RuleBase" id="RU362118"/>
    </source>
</evidence>
<keyword evidence="4 7" id="KW-0456">Lyase</keyword>
<dbReference type="Gene3D" id="3.40.640.10">
    <property type="entry name" value="Type I PLP-dependent aspartate aminotransferase-like (Major domain)"/>
    <property type="match status" value="1"/>
</dbReference>
<gene>
    <name evidence="7" type="ORF">QO010_004027</name>
</gene>
<dbReference type="PIRSF" id="PIRSF001434">
    <property type="entry name" value="CGS"/>
    <property type="match status" value="1"/>
</dbReference>
<dbReference type="GO" id="GO:0047804">
    <property type="term" value="F:cysteine-S-conjugate beta-lyase activity"/>
    <property type="evidence" value="ECO:0007669"/>
    <property type="project" value="UniProtKB-EC"/>
</dbReference>
<evidence type="ECO:0000256" key="2">
    <source>
        <dbReference type="ARBA" id="ARBA00009077"/>
    </source>
</evidence>
<dbReference type="Pfam" id="PF01053">
    <property type="entry name" value="Cys_Met_Meta_PP"/>
    <property type="match status" value="1"/>
</dbReference>
<keyword evidence="3 6" id="KW-0663">Pyridoxal phosphate</keyword>
<dbReference type="EC" id="4.4.1.13" evidence="7"/>